<evidence type="ECO:0000256" key="1">
    <source>
        <dbReference type="ARBA" id="ARBA00007789"/>
    </source>
</evidence>
<dbReference type="InterPro" id="IPR011251">
    <property type="entry name" value="Luciferase-like_dom"/>
</dbReference>
<reference evidence="3" key="1">
    <citation type="submission" date="2022-04" db="EMBL/GenBank/DDBJ databases">
        <title>Corynebacterium kalidii LD5P10.</title>
        <authorList>
            <person name="Sun J.Q."/>
        </authorList>
    </citation>
    <scope>NUCLEOTIDE SEQUENCE</scope>
    <source>
        <strain evidence="3">LD5P10</strain>
    </source>
</reference>
<keyword evidence="4" id="KW-1185">Reference proteome</keyword>
<evidence type="ECO:0000259" key="2">
    <source>
        <dbReference type="Pfam" id="PF00296"/>
    </source>
</evidence>
<evidence type="ECO:0000313" key="4">
    <source>
        <dbReference type="Proteomes" id="UP001139207"/>
    </source>
</evidence>
<dbReference type="InterPro" id="IPR036661">
    <property type="entry name" value="Luciferase-like_sf"/>
</dbReference>
<dbReference type="InterPro" id="IPR019949">
    <property type="entry name" value="CmoO-like"/>
</dbReference>
<dbReference type="EC" id="1.-.-.-" evidence="3"/>
<dbReference type="AlphaFoldDB" id="A0A9X1WHB3"/>
<dbReference type="GO" id="GO:0005829">
    <property type="term" value="C:cytosol"/>
    <property type="evidence" value="ECO:0007669"/>
    <property type="project" value="TreeGrafter"/>
</dbReference>
<dbReference type="GO" id="GO:0016705">
    <property type="term" value="F:oxidoreductase activity, acting on paired donors, with incorporation or reduction of molecular oxygen"/>
    <property type="evidence" value="ECO:0007669"/>
    <property type="project" value="InterPro"/>
</dbReference>
<dbReference type="PANTHER" id="PTHR30137">
    <property type="entry name" value="LUCIFERASE-LIKE MONOOXYGENASE"/>
    <property type="match status" value="1"/>
</dbReference>
<evidence type="ECO:0000313" key="3">
    <source>
        <dbReference type="EMBL" id="MCJ7859159.1"/>
    </source>
</evidence>
<dbReference type="NCBIfam" id="TIGR03558">
    <property type="entry name" value="oxido_grp_1"/>
    <property type="match status" value="1"/>
</dbReference>
<accession>A0A9X1WHB3</accession>
<dbReference type="PANTHER" id="PTHR30137:SF6">
    <property type="entry name" value="LUCIFERASE-LIKE MONOOXYGENASE"/>
    <property type="match status" value="1"/>
</dbReference>
<gene>
    <name evidence="3" type="ORF">MUN33_10625</name>
</gene>
<dbReference type="SUPFAM" id="SSF51679">
    <property type="entry name" value="Bacterial luciferase-like"/>
    <property type="match status" value="1"/>
</dbReference>
<dbReference type="Proteomes" id="UP001139207">
    <property type="component" value="Unassembled WGS sequence"/>
</dbReference>
<keyword evidence="3" id="KW-0560">Oxidoreductase</keyword>
<dbReference type="EMBL" id="JALIEA010000016">
    <property type="protein sequence ID" value="MCJ7859159.1"/>
    <property type="molecule type" value="Genomic_DNA"/>
</dbReference>
<proteinExistence type="predicted"/>
<dbReference type="Gene3D" id="3.20.20.30">
    <property type="entry name" value="Luciferase-like domain"/>
    <property type="match status" value="1"/>
</dbReference>
<dbReference type="Pfam" id="PF00296">
    <property type="entry name" value="Bac_luciferase"/>
    <property type="match status" value="1"/>
</dbReference>
<protein>
    <submittedName>
        <fullName evidence="3">MsnO8 family LLM class oxidoreductase</fullName>
        <ecNumber evidence="3">1.-.-.-</ecNumber>
    </submittedName>
</protein>
<comment type="similarity">
    <text evidence="1">To bacterial alkanal monooxygenase alpha and beta chains.</text>
</comment>
<sequence length="311" mass="32444">MRYSILDRANVVSGATDGEALRRVVDRARAAEELGYHRFLVAEHHGVPGIAGSAPAVLAAAVGQATSTVRVGTAGIMVLDHAPVVVAEQAAVLQALFPGRVDIGLGASVGFTPAVRRALRQPEDAGEAREGFAAALREVVGYLRGRSEVTLRPWVDEPPALHLLTGGSRRSLDLAGELDLGVVLGGPEPARVDGAVVSCQVAAADSREEARDLVLPEVWAQVMARTTGRFMPLQPVGELDEADLTAQQRRRVTRGLEATIHGTPDEVAAEVAALARRTGASELLVTGGASDRAGQARSDGILAGILPKIVP</sequence>
<dbReference type="RefSeq" id="WP_244804877.1">
    <property type="nucleotide sequence ID" value="NZ_JALIEA010000016.1"/>
</dbReference>
<comment type="caution">
    <text evidence="3">The sequence shown here is derived from an EMBL/GenBank/DDBJ whole genome shotgun (WGS) entry which is preliminary data.</text>
</comment>
<name>A0A9X1WHB3_9CORY</name>
<feature type="domain" description="Luciferase-like" evidence="2">
    <location>
        <begin position="1"/>
        <end position="190"/>
    </location>
</feature>
<organism evidence="3 4">
    <name type="scientific">Corynebacterium kalidii</name>
    <dbReference type="NCBI Taxonomy" id="2931982"/>
    <lineage>
        <taxon>Bacteria</taxon>
        <taxon>Bacillati</taxon>
        <taxon>Actinomycetota</taxon>
        <taxon>Actinomycetes</taxon>
        <taxon>Mycobacteriales</taxon>
        <taxon>Corynebacteriaceae</taxon>
        <taxon>Corynebacterium</taxon>
    </lineage>
</organism>
<dbReference type="InterPro" id="IPR050766">
    <property type="entry name" value="Bact_Lucif_Oxidored"/>
</dbReference>